<sequence length="56" mass="6266">MSLENAPDEVKLAVDLIMLLEENQVSPRTVLGALEIIRRDYENKLKNAPGSAQNEE</sequence>
<reference evidence="1 2" key="1">
    <citation type="submission" date="2019-03" db="EMBL/GenBank/DDBJ databases">
        <title>Genomic analyses of the natural microbiome of Caenorhabditis elegans.</title>
        <authorList>
            <person name="Samuel B."/>
        </authorList>
    </citation>
    <scope>NUCLEOTIDE SEQUENCE [LARGE SCALE GENOMIC DNA]</scope>
    <source>
        <strain evidence="1 2">JUb54</strain>
    </source>
</reference>
<dbReference type="Pfam" id="PF10689">
    <property type="entry name" value="DUF2496"/>
    <property type="match status" value="1"/>
</dbReference>
<evidence type="ECO:0000313" key="2">
    <source>
        <dbReference type="Proteomes" id="UP000295263"/>
    </source>
</evidence>
<evidence type="ECO:0000313" key="1">
    <source>
        <dbReference type="EMBL" id="TCQ75054.1"/>
    </source>
</evidence>
<comment type="caution">
    <text evidence="1">The sequence shown here is derived from an EMBL/GenBank/DDBJ whole genome shotgun (WGS) entry which is preliminary data.</text>
</comment>
<protein>
    <submittedName>
        <fullName evidence="1">Uncharacterized protein DUF2496</fullName>
    </submittedName>
</protein>
<dbReference type="EMBL" id="SLYQ01000002">
    <property type="protein sequence ID" value="TCQ75054.1"/>
    <property type="molecule type" value="Genomic_DNA"/>
</dbReference>
<organism evidence="1 2">
    <name type="scientific">Raoultella ornithinolytica</name>
    <name type="common">Klebsiella ornithinolytica</name>
    <dbReference type="NCBI Taxonomy" id="54291"/>
    <lineage>
        <taxon>Bacteria</taxon>
        <taxon>Pseudomonadati</taxon>
        <taxon>Pseudomonadota</taxon>
        <taxon>Gammaproteobacteria</taxon>
        <taxon>Enterobacterales</taxon>
        <taxon>Enterobacteriaceae</taxon>
        <taxon>Klebsiella/Raoultella group</taxon>
        <taxon>Raoultella</taxon>
    </lineage>
</organism>
<gene>
    <name evidence="1" type="ORF">EC841_102161</name>
</gene>
<dbReference type="RefSeq" id="WP_132511337.1">
    <property type="nucleotide sequence ID" value="NZ_SLYQ01000002.1"/>
</dbReference>
<dbReference type="AlphaFoldDB" id="A0ABD7QLJ3"/>
<dbReference type="NCBIfam" id="NF008266">
    <property type="entry name" value="PRK11038.1"/>
    <property type="match status" value="1"/>
</dbReference>
<proteinExistence type="predicted"/>
<accession>A0ABD7QLJ3</accession>
<dbReference type="Proteomes" id="UP000295263">
    <property type="component" value="Unassembled WGS sequence"/>
</dbReference>
<name>A0ABD7QLJ3_RAOOR</name>
<dbReference type="InterPro" id="IPR019630">
    <property type="entry name" value="DUF2496_YbaM-rel"/>
</dbReference>